<dbReference type="Pfam" id="PF09836">
    <property type="entry name" value="DUF2063"/>
    <property type="match status" value="1"/>
</dbReference>
<protein>
    <recommendedName>
        <fullName evidence="1">Putative DNA-binding domain-containing protein</fullName>
    </recommendedName>
</protein>
<dbReference type="InterPro" id="IPR044922">
    <property type="entry name" value="DUF2063_N_sf"/>
</dbReference>
<keyword evidence="3" id="KW-1185">Reference proteome</keyword>
<name>A0A1T1HG29_OCELI</name>
<comment type="caution">
    <text evidence="2">The sequence shown here is derived from an EMBL/GenBank/DDBJ whole genome shotgun (WGS) entry which is preliminary data.</text>
</comment>
<dbReference type="RefSeq" id="WP_161489873.1">
    <property type="nucleotide sequence ID" value="NZ_MTSD02000001.1"/>
</dbReference>
<dbReference type="Gene3D" id="1.10.150.690">
    <property type="entry name" value="DUF2063"/>
    <property type="match status" value="1"/>
</dbReference>
<evidence type="ECO:0000313" key="3">
    <source>
        <dbReference type="Proteomes" id="UP000190064"/>
    </source>
</evidence>
<evidence type="ECO:0000259" key="1">
    <source>
        <dbReference type="Pfam" id="PF09836"/>
    </source>
</evidence>
<sequence length="302" mass="34500">MRDLNVSTHPASELVMAPELYRLQQQFAQALISPASSVDHPKLYQDIQETHFDADQLLQIYRNNFVLSLTEALEVTYPVLRVMVGDEFFAQLAKAFIRTVPMSNAAVAEFGEGLPDFMLDLEQLKEMPYLADLARFEWAYSVRINRIPTTEPFPYQGLSEVGEDDYEWIHFVINPDITLFQSPWAIIELFRRLKNWLERQAETEKEDVEKRDTVASDEGDPLAGFQLDQPQKGYIVTSGLAEVLYQELDDGVFCLLEHCQAGSLFSQFEYDAADLLLQDAIRTGLITGFDVLKKTQSRGIEE</sequence>
<dbReference type="Proteomes" id="UP000190064">
    <property type="component" value="Unassembled WGS sequence"/>
</dbReference>
<dbReference type="AlphaFoldDB" id="A0A1T1HG29"/>
<gene>
    <name evidence="2" type="ORF">BTA35_0204835</name>
</gene>
<dbReference type="InterPro" id="IPR018640">
    <property type="entry name" value="DUF2063"/>
</dbReference>
<proteinExistence type="predicted"/>
<dbReference type="STRING" id="966.BTA35_0204835"/>
<organism evidence="2 3">
    <name type="scientific">Oceanospirillum linum</name>
    <dbReference type="NCBI Taxonomy" id="966"/>
    <lineage>
        <taxon>Bacteria</taxon>
        <taxon>Pseudomonadati</taxon>
        <taxon>Pseudomonadota</taxon>
        <taxon>Gammaproteobacteria</taxon>
        <taxon>Oceanospirillales</taxon>
        <taxon>Oceanospirillaceae</taxon>
        <taxon>Oceanospirillum</taxon>
    </lineage>
</organism>
<dbReference type="EMBL" id="MTSD02000001">
    <property type="protein sequence ID" value="OOV88803.1"/>
    <property type="molecule type" value="Genomic_DNA"/>
</dbReference>
<evidence type="ECO:0000313" key="2">
    <source>
        <dbReference type="EMBL" id="OOV88803.1"/>
    </source>
</evidence>
<reference evidence="2" key="1">
    <citation type="submission" date="2017-02" db="EMBL/GenBank/DDBJ databases">
        <title>Draft Genome Sequence of the Salt Water Bacterium Oceanospirillum linum ATCC 11336.</title>
        <authorList>
            <person name="Trachtenberg A.M."/>
            <person name="Carney J.G."/>
            <person name="Linnane J.D."/>
            <person name="Rheaume B.A."/>
            <person name="Pitts N.L."/>
            <person name="Mykles D.L."/>
            <person name="Maclea K.S."/>
        </authorList>
    </citation>
    <scope>NUCLEOTIDE SEQUENCE [LARGE SCALE GENOMIC DNA]</scope>
    <source>
        <strain evidence="2">ATCC 11336</strain>
    </source>
</reference>
<feature type="domain" description="Putative DNA-binding" evidence="1">
    <location>
        <begin position="23"/>
        <end position="118"/>
    </location>
</feature>
<accession>A0A1T1HG29</accession>